<dbReference type="PIRSF" id="PIRSF006806">
    <property type="entry name" value="FTHF_cligase"/>
    <property type="match status" value="1"/>
</dbReference>
<comment type="similarity">
    <text evidence="1 4">Belongs to the 5-formyltetrahydrofolate cyclo-ligase family.</text>
</comment>
<proteinExistence type="inferred from homology"/>
<comment type="catalytic activity">
    <reaction evidence="4">
        <text>(6S)-5-formyl-5,6,7,8-tetrahydrofolate + ATP = (6R)-5,10-methenyltetrahydrofolate + ADP + phosphate</text>
        <dbReference type="Rhea" id="RHEA:10488"/>
        <dbReference type="ChEBI" id="CHEBI:30616"/>
        <dbReference type="ChEBI" id="CHEBI:43474"/>
        <dbReference type="ChEBI" id="CHEBI:57455"/>
        <dbReference type="ChEBI" id="CHEBI:57457"/>
        <dbReference type="ChEBI" id="CHEBI:456216"/>
        <dbReference type="EC" id="6.3.3.2"/>
    </reaction>
</comment>
<keyword evidence="6" id="KW-1185">Reference proteome</keyword>
<dbReference type="PANTHER" id="PTHR23407">
    <property type="entry name" value="ATPASE INHIBITOR/5-FORMYLTETRAHYDROFOLATE CYCLO-LIGASE"/>
    <property type="match status" value="1"/>
</dbReference>
<evidence type="ECO:0000256" key="3">
    <source>
        <dbReference type="ARBA" id="ARBA00022840"/>
    </source>
</evidence>
<dbReference type="EMBL" id="JBCEWA010000007">
    <property type="protein sequence ID" value="MEL5988869.1"/>
    <property type="molecule type" value="Genomic_DNA"/>
</dbReference>
<evidence type="ECO:0000256" key="1">
    <source>
        <dbReference type="ARBA" id="ARBA00010638"/>
    </source>
</evidence>
<protein>
    <recommendedName>
        <fullName evidence="4">5-formyltetrahydrofolate cyclo-ligase</fullName>
        <ecNumber evidence="4">6.3.3.2</ecNumber>
    </recommendedName>
</protein>
<dbReference type="NCBIfam" id="TIGR02727">
    <property type="entry name" value="MTHFS_bact"/>
    <property type="match status" value="1"/>
</dbReference>
<evidence type="ECO:0000256" key="4">
    <source>
        <dbReference type="RuleBase" id="RU361279"/>
    </source>
</evidence>
<keyword evidence="2 4" id="KW-0547">Nucleotide-binding</keyword>
<dbReference type="InterPro" id="IPR037171">
    <property type="entry name" value="NagB/RpiA_transferase-like"/>
</dbReference>
<name>A0ABU9LPB5_9BACL</name>
<evidence type="ECO:0000256" key="2">
    <source>
        <dbReference type="ARBA" id="ARBA00022741"/>
    </source>
</evidence>
<gene>
    <name evidence="5" type="ORF">AAF454_10705</name>
</gene>
<keyword evidence="5" id="KW-0436">Ligase</keyword>
<dbReference type="InterPro" id="IPR024185">
    <property type="entry name" value="FTHF_cligase-like_sf"/>
</dbReference>
<keyword evidence="4" id="KW-0479">Metal-binding</keyword>
<comment type="caution">
    <text evidence="5">The sequence shown here is derived from an EMBL/GenBank/DDBJ whole genome shotgun (WGS) entry which is preliminary data.</text>
</comment>
<dbReference type="RefSeq" id="WP_325943923.1">
    <property type="nucleotide sequence ID" value="NZ_CP147847.1"/>
</dbReference>
<reference evidence="5 6" key="1">
    <citation type="submission" date="2024-04" db="EMBL/GenBank/DDBJ databases">
        <authorList>
            <person name="Wu Y.S."/>
            <person name="Zhang L."/>
        </authorList>
    </citation>
    <scope>NUCLEOTIDE SEQUENCE [LARGE SCALE GENOMIC DNA]</scope>
    <source>
        <strain evidence="5 6">KG-01</strain>
    </source>
</reference>
<comment type="cofactor">
    <cofactor evidence="4">
        <name>Mg(2+)</name>
        <dbReference type="ChEBI" id="CHEBI:18420"/>
    </cofactor>
</comment>
<dbReference type="InterPro" id="IPR002698">
    <property type="entry name" value="FTHF_cligase"/>
</dbReference>
<dbReference type="PANTHER" id="PTHR23407:SF1">
    <property type="entry name" value="5-FORMYLTETRAHYDROFOLATE CYCLO-LIGASE"/>
    <property type="match status" value="1"/>
</dbReference>
<evidence type="ECO:0000313" key="5">
    <source>
        <dbReference type="EMBL" id="MEL5988869.1"/>
    </source>
</evidence>
<evidence type="ECO:0000313" key="6">
    <source>
        <dbReference type="Proteomes" id="UP001398420"/>
    </source>
</evidence>
<dbReference type="Gene3D" id="3.40.50.10420">
    <property type="entry name" value="NagB/RpiA/CoA transferase-like"/>
    <property type="match status" value="1"/>
</dbReference>
<keyword evidence="4" id="KW-0460">Magnesium</keyword>
<dbReference type="GO" id="GO:0030272">
    <property type="term" value="F:5-formyltetrahydrofolate cyclo-ligase activity"/>
    <property type="evidence" value="ECO:0007669"/>
    <property type="project" value="UniProtKB-EC"/>
</dbReference>
<dbReference type="EC" id="6.3.3.2" evidence="4"/>
<dbReference type="Proteomes" id="UP001398420">
    <property type="component" value="Unassembled WGS sequence"/>
</dbReference>
<dbReference type="Pfam" id="PF01812">
    <property type="entry name" value="5-FTHF_cyc-lig"/>
    <property type="match status" value="1"/>
</dbReference>
<keyword evidence="3 4" id="KW-0067">ATP-binding</keyword>
<accession>A0ABU9LPB5</accession>
<sequence length="197" mass="22915">MISLDKKKFRTDVRTKLVALSQEEHKRKSWMIHNKVINLDEIKNAQTIAVTISNFPEVDTMHLIEALWKMDKKVAVPRCDPKTRTMTFYIFDNEEQLETVYMDLKEPIPSKTKQVHAEEIDVIIAPGIVFDRSGYRIGYGGGYYDRYLAQFNRTVIAMAFDMQIVEKVPTDAYDLPVGKIITEEHIISCKEARREEQ</sequence>
<dbReference type="SUPFAM" id="SSF100950">
    <property type="entry name" value="NagB/RpiA/CoA transferase-like"/>
    <property type="match status" value="1"/>
</dbReference>
<organism evidence="5 6">
    <name type="scientific">Kurthia gibsonii</name>
    <dbReference type="NCBI Taxonomy" id="33946"/>
    <lineage>
        <taxon>Bacteria</taxon>
        <taxon>Bacillati</taxon>
        <taxon>Bacillota</taxon>
        <taxon>Bacilli</taxon>
        <taxon>Bacillales</taxon>
        <taxon>Caryophanaceae</taxon>
        <taxon>Kurthia</taxon>
    </lineage>
</organism>